<dbReference type="EMBL" id="JXOK01000004">
    <property type="protein sequence ID" value="KIN12437.1"/>
    <property type="molecule type" value="Genomic_DNA"/>
</dbReference>
<keyword evidence="1" id="KW-0812">Transmembrane</keyword>
<proteinExistence type="predicted"/>
<gene>
    <name evidence="2" type="ORF">SU60_01220</name>
</gene>
<evidence type="ECO:0000313" key="3">
    <source>
        <dbReference type="Proteomes" id="UP000031977"/>
    </source>
</evidence>
<feature type="transmembrane region" description="Helical" evidence="1">
    <location>
        <begin position="207"/>
        <end position="224"/>
    </location>
</feature>
<feature type="transmembrane region" description="Helical" evidence="1">
    <location>
        <begin position="319"/>
        <end position="339"/>
    </location>
</feature>
<keyword evidence="3" id="KW-1185">Reference proteome</keyword>
<feature type="transmembrane region" description="Helical" evidence="1">
    <location>
        <begin position="245"/>
        <end position="269"/>
    </location>
</feature>
<feature type="transmembrane region" description="Helical" evidence="1">
    <location>
        <begin position="351"/>
        <end position="378"/>
    </location>
</feature>
<keyword evidence="1" id="KW-1133">Transmembrane helix</keyword>
<keyword evidence="1" id="KW-0472">Membrane</keyword>
<feature type="transmembrane region" description="Helical" evidence="1">
    <location>
        <begin position="167"/>
        <end position="183"/>
    </location>
</feature>
<organism evidence="2 3">
    <name type="scientific">Vibrio mytili</name>
    <dbReference type="NCBI Taxonomy" id="50718"/>
    <lineage>
        <taxon>Bacteria</taxon>
        <taxon>Pseudomonadati</taxon>
        <taxon>Pseudomonadota</taxon>
        <taxon>Gammaproteobacteria</taxon>
        <taxon>Vibrionales</taxon>
        <taxon>Vibrionaceae</taxon>
        <taxon>Vibrio</taxon>
    </lineage>
</organism>
<feature type="transmembrane region" description="Helical" evidence="1">
    <location>
        <begin position="12"/>
        <end position="33"/>
    </location>
</feature>
<sequence length="386" mass="41536">MKSLFNLSHISAGFTAVLVGYTSSVVIIIQAATSAGATQPQIESWLLALGVIMGLTSIGYSWLYKTPILTAWSTPGAAMLVAATLHYELSQVIGAFVVSGLLIFLTGLISPLSRALERIPSQLGTAMLGAILLPFCLGGFETVTSTPTIFLVMFVSFLLAKHFMPRYAMLILLVVGLLYTFVADEHTLQLSEFSLTQPVWVTPELDITAILNLALPLYLITMLSQNLPGIAMMNSYRYKPPVKPVLIGTGLVNIVSAPFGGFSVNLAAISAAICMTPEVDSDRTQRYRAVIWAGVFYLIAGLFATSVVKLFLSLPPEVTSILAGFALLGTLLMCLQSAFKDEGYREPALFTFLITLSGISFLGISATLWGLLVGMAYLHVSKKNCQ</sequence>
<dbReference type="Proteomes" id="UP000031977">
    <property type="component" value="Unassembled WGS sequence"/>
</dbReference>
<dbReference type="PANTHER" id="PTHR30199">
    <property type="entry name" value="MFS FAMILY TRANSPORTER, PREDICTED SUBSTRATE BENZOATE"/>
    <property type="match status" value="1"/>
</dbReference>
<dbReference type="PANTHER" id="PTHR30199:SF0">
    <property type="entry name" value="INNER MEMBRANE PROTEIN YDCO"/>
    <property type="match status" value="1"/>
</dbReference>
<protein>
    <submittedName>
        <fullName evidence="2">Benzoate transporter</fullName>
    </submittedName>
</protein>
<dbReference type="NCBIfam" id="TIGR00843">
    <property type="entry name" value="benE"/>
    <property type="match status" value="1"/>
</dbReference>
<evidence type="ECO:0000313" key="2">
    <source>
        <dbReference type="EMBL" id="KIN12437.1"/>
    </source>
</evidence>
<dbReference type="AlphaFoldDB" id="A0A0C3IDK6"/>
<evidence type="ECO:0000256" key="1">
    <source>
        <dbReference type="SAM" id="Phobius"/>
    </source>
</evidence>
<name>A0A0C3IDK6_9VIBR</name>
<comment type="caution">
    <text evidence="2">The sequence shown here is derived from an EMBL/GenBank/DDBJ whole genome shotgun (WGS) entry which is preliminary data.</text>
</comment>
<dbReference type="GO" id="GO:0042925">
    <property type="term" value="F:benzoate transmembrane transporter activity"/>
    <property type="evidence" value="ECO:0007669"/>
    <property type="project" value="InterPro"/>
</dbReference>
<feature type="transmembrane region" description="Helical" evidence="1">
    <location>
        <begin position="132"/>
        <end position="160"/>
    </location>
</feature>
<dbReference type="OrthoDB" id="9792424at2"/>
<dbReference type="GO" id="GO:0005886">
    <property type="term" value="C:plasma membrane"/>
    <property type="evidence" value="ECO:0007669"/>
    <property type="project" value="TreeGrafter"/>
</dbReference>
<feature type="transmembrane region" description="Helical" evidence="1">
    <location>
        <begin position="289"/>
        <end position="312"/>
    </location>
</feature>
<dbReference type="InterPro" id="IPR004711">
    <property type="entry name" value="Benzoate_Transporter"/>
</dbReference>
<accession>A0A0C3IDK6</accession>
<dbReference type="Pfam" id="PF03594">
    <property type="entry name" value="BenE"/>
    <property type="match status" value="1"/>
</dbReference>
<feature type="transmembrane region" description="Helical" evidence="1">
    <location>
        <begin position="92"/>
        <end position="112"/>
    </location>
</feature>
<dbReference type="RefSeq" id="WP_041153949.1">
    <property type="nucleotide sequence ID" value="NZ_CBCRVP010000022.1"/>
</dbReference>
<reference evidence="2 3" key="1">
    <citation type="submission" date="2015-01" db="EMBL/GenBank/DDBJ databases">
        <title>Draft genome of Vibrio mytili type strain CAIM 528.</title>
        <authorList>
            <person name="Gonzalez-Castillo A."/>
            <person name="Gomez-Gil B."/>
            <person name="Enciso-Ibarra J."/>
        </authorList>
    </citation>
    <scope>NUCLEOTIDE SEQUENCE [LARGE SCALE GENOMIC DNA]</scope>
    <source>
        <strain evidence="2 3">CAIM 528</strain>
    </source>
</reference>
<feature type="transmembrane region" description="Helical" evidence="1">
    <location>
        <begin position="45"/>
        <end position="63"/>
    </location>
</feature>